<protein>
    <recommendedName>
        <fullName evidence="2">Methyltransferase type 11 domain-containing protein</fullName>
    </recommendedName>
</protein>
<dbReference type="EMBL" id="UINC01173763">
    <property type="protein sequence ID" value="SVD79535.1"/>
    <property type="molecule type" value="Genomic_DNA"/>
</dbReference>
<dbReference type="Pfam" id="PF13489">
    <property type="entry name" value="Methyltransf_23"/>
    <property type="match status" value="1"/>
</dbReference>
<organism evidence="1">
    <name type="scientific">marine metagenome</name>
    <dbReference type="NCBI Taxonomy" id="408172"/>
    <lineage>
        <taxon>unclassified sequences</taxon>
        <taxon>metagenomes</taxon>
        <taxon>ecological metagenomes</taxon>
    </lineage>
</organism>
<sequence>ATFIRAAQTLRDSGELSFGFPSQGERRIPSVARVPSGVDSSRVRFLTEDACRLPNDLGDFDVVHAANLLCRLPDPMALIERLPELVRPGGQLLLATPFTWLEEFTPMEKWLGARLSGKDSAEVLKEILSPNFCLEIEIDVPFLLREHERKFQYGISYGTRWRRLSE</sequence>
<dbReference type="Gene3D" id="3.40.50.150">
    <property type="entry name" value="Vaccinia Virus protein VP39"/>
    <property type="match status" value="1"/>
</dbReference>
<dbReference type="PANTHER" id="PTHR45445">
    <property type="match status" value="1"/>
</dbReference>
<gene>
    <name evidence="1" type="ORF">METZ01_LOCUS432389</name>
</gene>
<dbReference type="InterPro" id="IPR029063">
    <property type="entry name" value="SAM-dependent_MTases_sf"/>
</dbReference>
<accession>A0A382Y9N3</accession>
<evidence type="ECO:0000313" key="1">
    <source>
        <dbReference type="EMBL" id="SVD79535.1"/>
    </source>
</evidence>
<proteinExistence type="predicted"/>
<dbReference type="SUPFAM" id="SSF53335">
    <property type="entry name" value="S-adenosyl-L-methionine-dependent methyltransferases"/>
    <property type="match status" value="1"/>
</dbReference>
<name>A0A382Y9N3_9ZZZZ</name>
<reference evidence="1" key="1">
    <citation type="submission" date="2018-05" db="EMBL/GenBank/DDBJ databases">
        <authorList>
            <person name="Lanie J.A."/>
            <person name="Ng W.-L."/>
            <person name="Kazmierczak K.M."/>
            <person name="Andrzejewski T.M."/>
            <person name="Davidsen T.M."/>
            <person name="Wayne K.J."/>
            <person name="Tettelin H."/>
            <person name="Glass J.I."/>
            <person name="Rusch D."/>
            <person name="Podicherti R."/>
            <person name="Tsui H.-C.T."/>
            <person name="Winkler M.E."/>
        </authorList>
    </citation>
    <scope>NUCLEOTIDE SEQUENCE</scope>
</reference>
<evidence type="ECO:0008006" key="2">
    <source>
        <dbReference type="Google" id="ProtNLM"/>
    </source>
</evidence>
<dbReference type="AlphaFoldDB" id="A0A382Y9N3"/>
<feature type="non-terminal residue" evidence="1">
    <location>
        <position position="1"/>
    </location>
</feature>
<dbReference type="PANTHER" id="PTHR45445:SF2">
    <property type="entry name" value="METHYLTRANSFERASE TYPE 11 DOMAIN-CONTAINING PROTEIN"/>
    <property type="match status" value="1"/>
</dbReference>